<feature type="region of interest" description="Disordered" evidence="1">
    <location>
        <begin position="86"/>
        <end position="145"/>
    </location>
</feature>
<keyword evidence="3" id="KW-1185">Reference proteome</keyword>
<dbReference type="Proteomes" id="UP001218188">
    <property type="component" value="Unassembled WGS sequence"/>
</dbReference>
<name>A0AAD6SK71_9AGAR</name>
<feature type="compositionally biased region" description="Basic and acidic residues" evidence="1">
    <location>
        <begin position="130"/>
        <end position="139"/>
    </location>
</feature>
<comment type="caution">
    <text evidence="2">The sequence shown here is derived from an EMBL/GenBank/DDBJ whole genome shotgun (WGS) entry which is preliminary data.</text>
</comment>
<feature type="compositionally biased region" description="Basic residues" evidence="1">
    <location>
        <begin position="97"/>
        <end position="109"/>
    </location>
</feature>
<protein>
    <submittedName>
        <fullName evidence="2">Uncharacterized protein</fullName>
    </submittedName>
</protein>
<dbReference type="AlphaFoldDB" id="A0AAD6SK71"/>
<feature type="compositionally biased region" description="Basic and acidic residues" evidence="1">
    <location>
        <begin position="86"/>
        <end position="96"/>
    </location>
</feature>
<evidence type="ECO:0000313" key="2">
    <source>
        <dbReference type="EMBL" id="KAJ7028965.1"/>
    </source>
</evidence>
<dbReference type="EMBL" id="JARJCM010000106">
    <property type="protein sequence ID" value="KAJ7028965.1"/>
    <property type="molecule type" value="Genomic_DNA"/>
</dbReference>
<evidence type="ECO:0000313" key="3">
    <source>
        <dbReference type="Proteomes" id="UP001218188"/>
    </source>
</evidence>
<accession>A0AAD6SK71</accession>
<evidence type="ECO:0000256" key="1">
    <source>
        <dbReference type="SAM" id="MobiDB-lite"/>
    </source>
</evidence>
<organism evidence="2 3">
    <name type="scientific">Mycena alexandri</name>
    <dbReference type="NCBI Taxonomy" id="1745969"/>
    <lineage>
        <taxon>Eukaryota</taxon>
        <taxon>Fungi</taxon>
        <taxon>Dikarya</taxon>
        <taxon>Basidiomycota</taxon>
        <taxon>Agaricomycotina</taxon>
        <taxon>Agaricomycetes</taxon>
        <taxon>Agaricomycetidae</taxon>
        <taxon>Agaricales</taxon>
        <taxon>Marasmiineae</taxon>
        <taxon>Mycenaceae</taxon>
        <taxon>Mycena</taxon>
    </lineage>
</organism>
<reference evidence="2" key="1">
    <citation type="submission" date="2023-03" db="EMBL/GenBank/DDBJ databases">
        <title>Massive genome expansion in bonnet fungi (Mycena s.s.) driven by repeated elements and novel gene families across ecological guilds.</title>
        <authorList>
            <consortium name="Lawrence Berkeley National Laboratory"/>
            <person name="Harder C.B."/>
            <person name="Miyauchi S."/>
            <person name="Viragh M."/>
            <person name="Kuo A."/>
            <person name="Thoen E."/>
            <person name="Andreopoulos B."/>
            <person name="Lu D."/>
            <person name="Skrede I."/>
            <person name="Drula E."/>
            <person name="Henrissat B."/>
            <person name="Morin E."/>
            <person name="Kohler A."/>
            <person name="Barry K."/>
            <person name="LaButti K."/>
            <person name="Morin E."/>
            <person name="Salamov A."/>
            <person name="Lipzen A."/>
            <person name="Mereny Z."/>
            <person name="Hegedus B."/>
            <person name="Baldrian P."/>
            <person name="Stursova M."/>
            <person name="Weitz H."/>
            <person name="Taylor A."/>
            <person name="Grigoriev I.V."/>
            <person name="Nagy L.G."/>
            <person name="Martin F."/>
            <person name="Kauserud H."/>
        </authorList>
    </citation>
    <scope>NUCLEOTIDE SEQUENCE</scope>
    <source>
        <strain evidence="2">CBHHK200</strain>
    </source>
</reference>
<proteinExistence type="predicted"/>
<sequence>MCFYAHTSPQKSPVYARERTACTSKSTIHPERRQKIASSDPRSARVYAMIERTRARYHTLTHARSVSATGRNDGQRHIRTPKIGASDRRCGVERKCAQKRQGKRAKAPKPPRPTLAAHTPAARTGVHPGLEGRPEEGRAHAPRVGRRGRVVVRRRAVGVATWWWEDESGGRAGRTATAELALESRAGF</sequence>
<gene>
    <name evidence="2" type="ORF">C8F04DRAFT_1188070</name>
</gene>